<dbReference type="STRING" id="1764295.A0A5B8MU72"/>
<keyword evidence="5" id="KW-1133">Transmembrane helix</keyword>
<dbReference type="InterPro" id="IPR011992">
    <property type="entry name" value="EF-hand-dom_pair"/>
</dbReference>
<dbReference type="PROSITE" id="PS50920">
    <property type="entry name" value="SOLCAR"/>
    <property type="match status" value="3"/>
</dbReference>
<dbReference type="SMART" id="SM00054">
    <property type="entry name" value="EFh"/>
    <property type="match status" value="2"/>
</dbReference>
<dbReference type="InterPro" id="IPR023395">
    <property type="entry name" value="MCP_dom_sf"/>
</dbReference>
<comment type="similarity">
    <text evidence="8">Belongs to the mitochondrial carrier (TC 2.A.29) family.</text>
</comment>
<dbReference type="PRINTS" id="PR00926">
    <property type="entry name" value="MITOCARRIER"/>
</dbReference>
<dbReference type="OrthoDB" id="270584at2759"/>
<dbReference type="GO" id="GO:0055085">
    <property type="term" value="P:transmembrane transport"/>
    <property type="evidence" value="ECO:0007669"/>
    <property type="project" value="InterPro"/>
</dbReference>
<feature type="repeat" description="Solcar" evidence="7">
    <location>
        <begin position="263"/>
        <end position="349"/>
    </location>
</feature>
<dbReference type="EMBL" id="CP031044">
    <property type="protein sequence ID" value="QDZ23917.1"/>
    <property type="molecule type" value="Genomic_DNA"/>
</dbReference>
<dbReference type="GO" id="GO:0005509">
    <property type="term" value="F:calcium ion binding"/>
    <property type="evidence" value="ECO:0007669"/>
    <property type="project" value="InterPro"/>
</dbReference>
<comment type="subcellular location">
    <subcellularLocation>
        <location evidence="1">Mitochondrion inner membrane</location>
        <topology evidence="1">Multi-pass membrane protein</topology>
    </subcellularLocation>
</comment>
<evidence type="ECO:0000259" key="9">
    <source>
        <dbReference type="PROSITE" id="PS50222"/>
    </source>
</evidence>
<dbReference type="InterPro" id="IPR018108">
    <property type="entry name" value="MCP_transmembrane"/>
</dbReference>
<evidence type="ECO:0000256" key="5">
    <source>
        <dbReference type="ARBA" id="ARBA00022989"/>
    </source>
</evidence>
<keyword evidence="11" id="KW-1185">Reference proteome</keyword>
<dbReference type="Pfam" id="PF00153">
    <property type="entry name" value="Mito_carr"/>
    <property type="match status" value="3"/>
</dbReference>
<dbReference type="CDD" id="cd00051">
    <property type="entry name" value="EFh"/>
    <property type="match status" value="1"/>
</dbReference>
<dbReference type="SUPFAM" id="SSF47473">
    <property type="entry name" value="EF-hand"/>
    <property type="match status" value="1"/>
</dbReference>
<dbReference type="Proteomes" id="UP000316726">
    <property type="component" value="Chromosome 11"/>
</dbReference>
<dbReference type="Pfam" id="PF13499">
    <property type="entry name" value="EF-hand_7"/>
    <property type="match status" value="1"/>
</dbReference>
<evidence type="ECO:0000313" key="11">
    <source>
        <dbReference type="Proteomes" id="UP000316726"/>
    </source>
</evidence>
<accession>A0A5B8MU72</accession>
<dbReference type="SUPFAM" id="SSF103506">
    <property type="entry name" value="Mitochondrial carrier"/>
    <property type="match status" value="1"/>
</dbReference>
<evidence type="ECO:0000256" key="7">
    <source>
        <dbReference type="PROSITE-ProRule" id="PRU00282"/>
    </source>
</evidence>
<feature type="domain" description="EF-hand" evidence="9">
    <location>
        <begin position="59"/>
        <end position="94"/>
    </location>
</feature>
<evidence type="ECO:0000256" key="1">
    <source>
        <dbReference type="ARBA" id="ARBA00004448"/>
    </source>
</evidence>
<organism evidence="10 11">
    <name type="scientific">Chloropicon primus</name>
    <dbReference type="NCBI Taxonomy" id="1764295"/>
    <lineage>
        <taxon>Eukaryota</taxon>
        <taxon>Viridiplantae</taxon>
        <taxon>Chlorophyta</taxon>
        <taxon>Chloropicophyceae</taxon>
        <taxon>Chloropicales</taxon>
        <taxon>Chloropicaceae</taxon>
        <taxon>Chloropicon</taxon>
    </lineage>
</organism>
<feature type="repeat" description="Solcar" evidence="7">
    <location>
        <begin position="359"/>
        <end position="440"/>
    </location>
</feature>
<keyword evidence="4" id="KW-0677">Repeat</keyword>
<proteinExistence type="inferred from homology"/>
<dbReference type="GO" id="GO:0005743">
    <property type="term" value="C:mitochondrial inner membrane"/>
    <property type="evidence" value="ECO:0007669"/>
    <property type="project" value="UniProtKB-SubCell"/>
</dbReference>
<evidence type="ECO:0000313" key="10">
    <source>
        <dbReference type="EMBL" id="QDZ23917.1"/>
    </source>
</evidence>
<dbReference type="Gene3D" id="1.10.238.10">
    <property type="entry name" value="EF-hand"/>
    <property type="match status" value="2"/>
</dbReference>
<protein>
    <submittedName>
        <fullName evidence="10">Mitochondrial carrier protein</fullName>
    </submittedName>
</protein>
<evidence type="ECO:0000256" key="3">
    <source>
        <dbReference type="ARBA" id="ARBA00022692"/>
    </source>
</evidence>
<dbReference type="InterPro" id="IPR002067">
    <property type="entry name" value="MCP"/>
</dbReference>
<evidence type="ECO:0000256" key="2">
    <source>
        <dbReference type="ARBA" id="ARBA00022448"/>
    </source>
</evidence>
<evidence type="ECO:0000256" key="6">
    <source>
        <dbReference type="ARBA" id="ARBA00023136"/>
    </source>
</evidence>
<dbReference type="PANTHER" id="PTHR24089">
    <property type="entry name" value="SOLUTE CARRIER FAMILY 25"/>
    <property type="match status" value="1"/>
</dbReference>
<keyword evidence="2 8" id="KW-0813">Transport</keyword>
<reference evidence="10 11" key="1">
    <citation type="submission" date="2018-07" db="EMBL/GenBank/DDBJ databases">
        <title>The complete nuclear genome of the prasinophyte Chloropicon primus (CCMP1205).</title>
        <authorList>
            <person name="Pombert J.-F."/>
            <person name="Otis C."/>
            <person name="Turmel M."/>
            <person name="Lemieux C."/>
        </authorList>
    </citation>
    <scope>NUCLEOTIDE SEQUENCE [LARGE SCALE GENOMIC DNA]</scope>
    <source>
        <strain evidence="10 11">CCMP1205</strain>
    </source>
</reference>
<name>A0A5B8MU72_9CHLO</name>
<sequence>MGKYGQVLRRGVGGGGGRGRGRVRRALASAAGGAAVLGVAGCSRAYVKSVPLPVKEGSYGMAALKRRFNDLDLDRKGTINESDMKEALIKLQLPTSEESIQNFFKEVTGHAGPPYEIHFDEFAKFAVLREKELLQTFNMMDTQGYGFISEDDLAKVLNYMNYRDISKREVRSMLKRIKTGKGPFSKGGGLLGESNEEFKIAGKAIDFAEFRDFMLLTSARDMRDMFEVWGRAVVDLGDVDVSMPMSSGLYMKMKGETVKRTNKSVAKHLFAGAVSGGVSRSVVAPLERVKIEYMVNSLKAKQEGFVGTLARIVKNEGPFGLFKGNSLNVARIAPTKAVEFFVFDRIKDFIINNTDEIEINAWQRMLGGSIASMAGTALTHPIDTVRSRVTVQTIGIGECVQQMLKTEGPVAFLNGLIPNMVRVAPYGAINFLVYDQLKSWYRKKIGPGGSLGAVPTMIFGAAAGAAAQTTVFPIEMVQRRLQLQGMAGGEILYKNMLDALIQISRKEGIPALYAGLLPNYLKLIPAAAISFLVYEQLKERMQLN</sequence>
<dbReference type="InterPro" id="IPR002048">
    <property type="entry name" value="EF_hand_dom"/>
</dbReference>
<evidence type="ECO:0000256" key="8">
    <source>
        <dbReference type="RuleBase" id="RU000488"/>
    </source>
</evidence>
<evidence type="ECO:0000256" key="4">
    <source>
        <dbReference type="ARBA" id="ARBA00022737"/>
    </source>
</evidence>
<feature type="repeat" description="Solcar" evidence="7">
    <location>
        <begin position="451"/>
        <end position="540"/>
    </location>
</feature>
<keyword evidence="3 7" id="KW-0812">Transmembrane</keyword>
<dbReference type="PROSITE" id="PS50222">
    <property type="entry name" value="EF_HAND_2"/>
    <property type="match status" value="2"/>
</dbReference>
<dbReference type="Gene3D" id="1.50.40.10">
    <property type="entry name" value="Mitochondrial carrier domain"/>
    <property type="match status" value="1"/>
</dbReference>
<dbReference type="AlphaFoldDB" id="A0A5B8MU72"/>
<keyword evidence="6 7" id="KW-0472">Membrane</keyword>
<feature type="domain" description="EF-hand" evidence="9">
    <location>
        <begin position="128"/>
        <end position="163"/>
    </location>
</feature>
<gene>
    <name evidence="10" type="ORF">A3770_11p64350</name>
</gene>